<keyword evidence="1" id="KW-0479">Metal-binding</keyword>
<dbReference type="InterPro" id="IPR043145">
    <property type="entry name" value="Znf_ZZ_sf"/>
</dbReference>
<dbReference type="GO" id="GO:0008270">
    <property type="term" value="F:zinc ion binding"/>
    <property type="evidence" value="ECO:0007669"/>
    <property type="project" value="UniProtKB-KW"/>
</dbReference>
<evidence type="ECO:0000259" key="5">
    <source>
        <dbReference type="SMART" id="SM00291"/>
    </source>
</evidence>
<keyword evidence="7" id="KW-1185">Reference proteome</keyword>
<organism evidence="7">
    <name type="scientific">Perkinsus marinus (strain ATCC 50983 / TXsc)</name>
    <dbReference type="NCBI Taxonomy" id="423536"/>
    <lineage>
        <taxon>Eukaryota</taxon>
        <taxon>Sar</taxon>
        <taxon>Alveolata</taxon>
        <taxon>Perkinsozoa</taxon>
        <taxon>Perkinsea</taxon>
        <taxon>Perkinsida</taxon>
        <taxon>Perkinsidae</taxon>
        <taxon>Perkinsus</taxon>
    </lineage>
</organism>
<dbReference type="InParanoid" id="C5K5M3"/>
<dbReference type="EMBL" id="GG670686">
    <property type="protein sequence ID" value="EER20220.1"/>
    <property type="molecule type" value="Genomic_DNA"/>
</dbReference>
<dbReference type="RefSeq" id="XP_002788424.1">
    <property type="nucleotide sequence ID" value="XM_002788378.1"/>
</dbReference>
<proteinExistence type="predicted"/>
<feature type="domain" description="ZZ-type" evidence="5">
    <location>
        <begin position="135"/>
        <end position="177"/>
    </location>
</feature>
<accession>C5K5M3</accession>
<dbReference type="SMART" id="SM00291">
    <property type="entry name" value="ZnF_ZZ"/>
    <property type="match status" value="1"/>
</dbReference>
<name>C5K5M3_PERM5</name>
<sequence>MLTPHMVTSVLVSFIPLMIQRISRHTEHLTRKMFKRYKELRPVLQSLLLAITPIPPLKSFVPTLQAVVNQGRDAPQMGTIGEWFVSFMKALSTLSFDGQVQVVTIIVPNWIPLMHKIMAHTSLSHALVPTKEELTHRDASCDGCGCKPIIGPLFKCQSCDYDLCGECYPMRSSLHCPLHEFSCILRPKNKKCNIDSGIKKAETAAKEKTEELDTDSSSDFVDTDELEQTSEEDSPSEEKGGEAEGGCPFVEAAKKALSRKEPH</sequence>
<dbReference type="Proteomes" id="UP000007800">
    <property type="component" value="Unassembled WGS sequence"/>
</dbReference>
<keyword evidence="2" id="KW-0863">Zinc-finger</keyword>
<evidence type="ECO:0000313" key="6">
    <source>
        <dbReference type="EMBL" id="EER20220.1"/>
    </source>
</evidence>
<evidence type="ECO:0000313" key="7">
    <source>
        <dbReference type="Proteomes" id="UP000007800"/>
    </source>
</evidence>
<evidence type="ECO:0000256" key="3">
    <source>
        <dbReference type="ARBA" id="ARBA00022833"/>
    </source>
</evidence>
<evidence type="ECO:0000256" key="4">
    <source>
        <dbReference type="SAM" id="MobiDB-lite"/>
    </source>
</evidence>
<gene>
    <name evidence="6" type="ORF">Pmar_PMAR021244</name>
</gene>
<evidence type="ECO:0000256" key="1">
    <source>
        <dbReference type="ARBA" id="ARBA00022723"/>
    </source>
</evidence>
<protein>
    <recommendedName>
        <fullName evidence="5">ZZ-type domain-containing protein</fullName>
    </recommendedName>
</protein>
<dbReference type="Gene3D" id="3.30.60.90">
    <property type="match status" value="1"/>
</dbReference>
<feature type="compositionally biased region" description="Acidic residues" evidence="4">
    <location>
        <begin position="212"/>
        <end position="235"/>
    </location>
</feature>
<dbReference type="OrthoDB" id="439900at2759"/>
<dbReference type="CDD" id="cd02249">
    <property type="entry name" value="ZZ"/>
    <property type="match status" value="1"/>
</dbReference>
<keyword evidence="3" id="KW-0862">Zinc</keyword>
<dbReference type="Pfam" id="PF00569">
    <property type="entry name" value="ZZ"/>
    <property type="match status" value="1"/>
</dbReference>
<dbReference type="SUPFAM" id="SSF57850">
    <property type="entry name" value="RING/U-box"/>
    <property type="match status" value="1"/>
</dbReference>
<feature type="region of interest" description="Disordered" evidence="4">
    <location>
        <begin position="204"/>
        <end position="248"/>
    </location>
</feature>
<dbReference type="InterPro" id="IPR000433">
    <property type="entry name" value="Znf_ZZ"/>
</dbReference>
<reference evidence="6 7" key="1">
    <citation type="submission" date="2008-07" db="EMBL/GenBank/DDBJ databases">
        <authorList>
            <person name="El-Sayed N."/>
            <person name="Caler E."/>
            <person name="Inman J."/>
            <person name="Amedeo P."/>
            <person name="Hass B."/>
            <person name="Wortman J."/>
        </authorList>
    </citation>
    <scope>NUCLEOTIDE SEQUENCE [LARGE SCALE GENOMIC DNA]</scope>
    <source>
        <strain evidence="7">ATCC 50983 / TXsc</strain>
    </source>
</reference>
<evidence type="ECO:0000256" key="2">
    <source>
        <dbReference type="ARBA" id="ARBA00022771"/>
    </source>
</evidence>
<dbReference type="GeneID" id="9053752"/>
<dbReference type="AlphaFoldDB" id="C5K5M3"/>